<sequence length="309" mass="33600">MKRLWSLCLMGLLLLIPMTSRADTAVGDSIAILGEDLTDAQKEALLEEFGVEDDTLILTITNKEEHETLGNIVPSGKIGSKAISSAMITYTEKGSGLDITTSEHITYITKQNYADALITAGITDAKIQISAPYDVSGTAALTGIMKAYETSSGATIDPEVKEAVNEEVLLSVTIGDELASQAEASGQDTETAKNEAQKKASDIVSDIKVTISEQKPETREQIETIVTDTLQRYEVSLSDETYAKLVSLFDKMRTLDIDWDTVASNIKNKANQVMDTVTSFANSEEGQGFLNTLKGWFESFLDWLKGLFA</sequence>
<evidence type="ECO:0000313" key="3">
    <source>
        <dbReference type="Proteomes" id="UP000657006"/>
    </source>
</evidence>
<evidence type="ECO:0000256" key="1">
    <source>
        <dbReference type="SAM" id="SignalP"/>
    </source>
</evidence>
<dbReference type="RefSeq" id="WP_177720285.1">
    <property type="nucleotide sequence ID" value="NZ_JACRSQ010000005.1"/>
</dbReference>
<keyword evidence="1" id="KW-0732">Signal</keyword>
<reference evidence="2" key="1">
    <citation type="submission" date="2020-08" db="EMBL/GenBank/DDBJ databases">
        <title>Genome public.</title>
        <authorList>
            <person name="Liu C."/>
            <person name="Sun Q."/>
        </authorList>
    </citation>
    <scope>NUCLEOTIDE SEQUENCE</scope>
    <source>
        <strain evidence="2">NSJ-32</strain>
    </source>
</reference>
<comment type="caution">
    <text evidence="2">The sequence shown here is derived from an EMBL/GenBank/DDBJ whole genome shotgun (WGS) entry which is preliminary data.</text>
</comment>
<feature type="chain" id="PRO_5037643732" evidence="1">
    <location>
        <begin position="23"/>
        <end position="309"/>
    </location>
</feature>
<proteinExistence type="predicted"/>
<dbReference type="Pfam" id="PF06207">
    <property type="entry name" value="DUF1002"/>
    <property type="match status" value="1"/>
</dbReference>
<evidence type="ECO:0000313" key="2">
    <source>
        <dbReference type="EMBL" id="MBC8542871.1"/>
    </source>
</evidence>
<dbReference type="AlphaFoldDB" id="A0A926I1D4"/>
<accession>A0A926I1D4</accession>
<dbReference type="Proteomes" id="UP000657006">
    <property type="component" value="Unassembled WGS sequence"/>
</dbReference>
<gene>
    <name evidence="2" type="ORF">H8730_04845</name>
</gene>
<protein>
    <submittedName>
        <fullName evidence="2">DUF1002 domain-containing protein</fullName>
    </submittedName>
</protein>
<dbReference type="InterPro" id="IPR009343">
    <property type="entry name" value="DUF1002"/>
</dbReference>
<keyword evidence="3" id="KW-1185">Reference proteome</keyword>
<name>A0A926I1D4_9FIRM</name>
<feature type="signal peptide" evidence="1">
    <location>
        <begin position="1"/>
        <end position="22"/>
    </location>
</feature>
<organism evidence="2 3">
    <name type="scientific">Bianquea renquensis</name>
    <dbReference type="NCBI Taxonomy" id="2763661"/>
    <lineage>
        <taxon>Bacteria</taxon>
        <taxon>Bacillati</taxon>
        <taxon>Bacillota</taxon>
        <taxon>Clostridia</taxon>
        <taxon>Eubacteriales</taxon>
        <taxon>Bianqueaceae</taxon>
        <taxon>Bianquea</taxon>
    </lineage>
</organism>
<dbReference type="EMBL" id="JACRSQ010000005">
    <property type="protein sequence ID" value="MBC8542871.1"/>
    <property type="molecule type" value="Genomic_DNA"/>
</dbReference>